<evidence type="ECO:0000256" key="4">
    <source>
        <dbReference type="ARBA" id="ARBA00022505"/>
    </source>
</evidence>
<evidence type="ECO:0000313" key="11">
    <source>
        <dbReference type="EMBL" id="MPM31586.1"/>
    </source>
</evidence>
<dbReference type="NCBIfam" id="TIGR00177">
    <property type="entry name" value="molyb_syn"/>
    <property type="match status" value="1"/>
</dbReference>
<dbReference type="InterPro" id="IPR005111">
    <property type="entry name" value="MoeA_C_domain_IV"/>
</dbReference>
<dbReference type="NCBIfam" id="NF045515">
    <property type="entry name" value="Glp_gephyrin"/>
    <property type="match status" value="1"/>
</dbReference>
<dbReference type="SMART" id="SM00852">
    <property type="entry name" value="MoCF_biosynth"/>
    <property type="match status" value="1"/>
</dbReference>
<comment type="caution">
    <text evidence="11">The sequence shown here is derived from an EMBL/GenBank/DDBJ whole genome shotgun (WGS) entry which is preliminary data.</text>
</comment>
<evidence type="ECO:0000256" key="2">
    <source>
        <dbReference type="ARBA" id="ARBA00005046"/>
    </source>
</evidence>
<reference evidence="11" key="1">
    <citation type="submission" date="2019-08" db="EMBL/GenBank/DDBJ databases">
        <authorList>
            <person name="Kucharzyk K."/>
            <person name="Murdoch R.W."/>
            <person name="Higgins S."/>
            <person name="Loffler F."/>
        </authorList>
    </citation>
    <scope>NUCLEOTIDE SEQUENCE</scope>
</reference>
<dbReference type="PANTHER" id="PTHR10192">
    <property type="entry name" value="MOLYBDOPTERIN BIOSYNTHESIS PROTEIN"/>
    <property type="match status" value="1"/>
</dbReference>
<dbReference type="InterPro" id="IPR001453">
    <property type="entry name" value="MoaB/Mog_dom"/>
</dbReference>
<dbReference type="InterPro" id="IPR038987">
    <property type="entry name" value="MoeA-like"/>
</dbReference>
<sequence length="394" mass="43076">MISFEEAKNIVFSNLVRLGVEKVSLKDSFGRVIFSDIVTDRDMPPFNKSAVDGFACKKEEIGKRLRIVETIAAGKAPTVSIKSDECSRIMTGAKLPEGADYVFMVEESKVIDEQYVEFITAGKLKENICIKGEDLKQGEIVLKAGTLIKEPQVAILASLGYNEIEVSCVPKVGIICTGDEIVEPGVTPDDVQIRNSNGWQLISQAQKCGASVLYYGIVSDDKSDLLDIITKAKSECDLIILTGGVSMGEFDFVPEVLSECGFKILFDKVAVQPGKPSTFAVSDNSVVFALPGNPVSTLVQFELLVKPFIYRSMGNAFTSKIFRFKTAESYSRKNIERTAFVPFVFDSNNLVHFIKYNGSAHISAIDKADGFACIPAGCREIEKGGETDIVIMFS</sequence>
<organism evidence="11">
    <name type="scientific">bioreactor metagenome</name>
    <dbReference type="NCBI Taxonomy" id="1076179"/>
    <lineage>
        <taxon>unclassified sequences</taxon>
        <taxon>metagenomes</taxon>
        <taxon>ecological metagenomes</taxon>
    </lineage>
</organism>
<evidence type="ECO:0000256" key="9">
    <source>
        <dbReference type="ARBA" id="ARBA00047317"/>
    </source>
</evidence>
<evidence type="ECO:0000256" key="7">
    <source>
        <dbReference type="ARBA" id="ARBA00022842"/>
    </source>
</evidence>
<dbReference type="Gene3D" id="2.170.190.11">
    <property type="entry name" value="Molybdopterin biosynthesis moea protein, domain 3"/>
    <property type="match status" value="1"/>
</dbReference>
<dbReference type="AlphaFoldDB" id="A0A644YSU9"/>
<comment type="pathway">
    <text evidence="2">Cofactor biosynthesis; molybdopterin biosynthesis.</text>
</comment>
<dbReference type="EC" id="2.10.1.1" evidence="3"/>
<dbReference type="SUPFAM" id="SSF63867">
    <property type="entry name" value="MoeA C-terminal domain-like"/>
    <property type="match status" value="1"/>
</dbReference>
<evidence type="ECO:0000256" key="1">
    <source>
        <dbReference type="ARBA" id="ARBA00001946"/>
    </source>
</evidence>
<gene>
    <name evidence="11" type="primary">moeA_14</name>
    <name evidence="11" type="ORF">SDC9_78142</name>
</gene>
<keyword evidence="6" id="KW-0479">Metal-binding</keyword>
<dbReference type="Gene3D" id="3.40.980.10">
    <property type="entry name" value="MoaB/Mog-like domain"/>
    <property type="match status" value="1"/>
</dbReference>
<dbReference type="InterPro" id="IPR005110">
    <property type="entry name" value="MoeA_linker/N"/>
</dbReference>
<proteinExistence type="predicted"/>
<accession>A0A644YSU9</accession>
<evidence type="ECO:0000256" key="5">
    <source>
        <dbReference type="ARBA" id="ARBA00022679"/>
    </source>
</evidence>
<dbReference type="Pfam" id="PF00994">
    <property type="entry name" value="MoCF_biosynth"/>
    <property type="match status" value="1"/>
</dbReference>
<evidence type="ECO:0000256" key="8">
    <source>
        <dbReference type="ARBA" id="ARBA00023150"/>
    </source>
</evidence>
<dbReference type="InterPro" id="IPR036135">
    <property type="entry name" value="MoeA_linker/N_sf"/>
</dbReference>
<comment type="catalytic activity">
    <reaction evidence="9">
        <text>adenylyl-molybdopterin + molybdate = Mo-molybdopterin + AMP + H(+)</text>
        <dbReference type="Rhea" id="RHEA:35047"/>
        <dbReference type="ChEBI" id="CHEBI:15378"/>
        <dbReference type="ChEBI" id="CHEBI:36264"/>
        <dbReference type="ChEBI" id="CHEBI:62727"/>
        <dbReference type="ChEBI" id="CHEBI:71302"/>
        <dbReference type="ChEBI" id="CHEBI:456215"/>
        <dbReference type="EC" id="2.10.1.1"/>
    </reaction>
</comment>
<keyword evidence="4" id="KW-0500">Molybdenum</keyword>
<evidence type="ECO:0000259" key="10">
    <source>
        <dbReference type="SMART" id="SM00852"/>
    </source>
</evidence>
<dbReference type="Gene3D" id="3.90.105.10">
    <property type="entry name" value="Molybdopterin biosynthesis moea protein, domain 2"/>
    <property type="match status" value="1"/>
</dbReference>
<dbReference type="Gene3D" id="2.40.340.10">
    <property type="entry name" value="MoeA, C-terminal, domain IV"/>
    <property type="match status" value="1"/>
</dbReference>
<dbReference type="SUPFAM" id="SSF53218">
    <property type="entry name" value="Molybdenum cofactor biosynthesis proteins"/>
    <property type="match status" value="1"/>
</dbReference>
<comment type="cofactor">
    <cofactor evidence="1">
        <name>Mg(2+)</name>
        <dbReference type="ChEBI" id="CHEBI:18420"/>
    </cofactor>
</comment>
<keyword evidence="8" id="KW-0501">Molybdenum cofactor biosynthesis</keyword>
<protein>
    <recommendedName>
        <fullName evidence="3">molybdopterin molybdotransferase</fullName>
        <ecNumber evidence="3">2.10.1.1</ecNumber>
    </recommendedName>
</protein>
<dbReference type="InterPro" id="IPR036425">
    <property type="entry name" value="MoaB/Mog-like_dom_sf"/>
</dbReference>
<keyword evidence="7" id="KW-0460">Magnesium</keyword>
<evidence type="ECO:0000256" key="3">
    <source>
        <dbReference type="ARBA" id="ARBA00013269"/>
    </source>
</evidence>
<name>A0A644YSU9_9ZZZZ</name>
<dbReference type="SUPFAM" id="SSF63882">
    <property type="entry name" value="MoeA N-terminal region -like"/>
    <property type="match status" value="1"/>
</dbReference>
<dbReference type="GO" id="GO:0046872">
    <property type="term" value="F:metal ion binding"/>
    <property type="evidence" value="ECO:0007669"/>
    <property type="project" value="UniProtKB-KW"/>
</dbReference>
<dbReference type="GO" id="GO:0006777">
    <property type="term" value="P:Mo-molybdopterin cofactor biosynthetic process"/>
    <property type="evidence" value="ECO:0007669"/>
    <property type="project" value="UniProtKB-KW"/>
</dbReference>
<feature type="domain" description="MoaB/Mog" evidence="10">
    <location>
        <begin position="173"/>
        <end position="311"/>
    </location>
</feature>
<evidence type="ECO:0000256" key="6">
    <source>
        <dbReference type="ARBA" id="ARBA00022723"/>
    </source>
</evidence>
<dbReference type="GO" id="GO:0005829">
    <property type="term" value="C:cytosol"/>
    <property type="evidence" value="ECO:0007669"/>
    <property type="project" value="TreeGrafter"/>
</dbReference>
<dbReference type="GO" id="GO:0061599">
    <property type="term" value="F:molybdopterin molybdotransferase activity"/>
    <property type="evidence" value="ECO:0007669"/>
    <property type="project" value="UniProtKB-EC"/>
</dbReference>
<dbReference type="PANTHER" id="PTHR10192:SF5">
    <property type="entry name" value="GEPHYRIN"/>
    <property type="match status" value="1"/>
</dbReference>
<dbReference type="Pfam" id="PF03454">
    <property type="entry name" value="MoeA_C"/>
    <property type="match status" value="1"/>
</dbReference>
<dbReference type="Pfam" id="PF03453">
    <property type="entry name" value="MoeA_N"/>
    <property type="match status" value="1"/>
</dbReference>
<keyword evidence="5 11" id="KW-0808">Transferase</keyword>
<dbReference type="EMBL" id="VSSQ01006116">
    <property type="protein sequence ID" value="MPM31586.1"/>
    <property type="molecule type" value="Genomic_DNA"/>
</dbReference>
<dbReference type="CDD" id="cd00887">
    <property type="entry name" value="MoeA"/>
    <property type="match status" value="1"/>
</dbReference>
<dbReference type="FunFam" id="3.40.980.10:FF:000004">
    <property type="entry name" value="Molybdopterin molybdenumtransferase"/>
    <property type="match status" value="1"/>
</dbReference>
<dbReference type="InterPro" id="IPR036688">
    <property type="entry name" value="MoeA_C_domain_IV_sf"/>
</dbReference>